<protein>
    <submittedName>
        <fullName evidence="2">Uncharacterized protein</fullName>
    </submittedName>
</protein>
<dbReference type="Proteomes" id="UP000292209">
    <property type="component" value="Unassembled WGS sequence"/>
</dbReference>
<feature type="transmembrane region" description="Helical" evidence="1">
    <location>
        <begin position="32"/>
        <end position="49"/>
    </location>
</feature>
<feature type="transmembrane region" description="Helical" evidence="1">
    <location>
        <begin position="6"/>
        <end position="25"/>
    </location>
</feature>
<keyword evidence="1" id="KW-0812">Transmembrane</keyword>
<comment type="caution">
    <text evidence="2">The sequence shown here is derived from an EMBL/GenBank/DDBJ whole genome shotgun (WGS) entry which is preliminary data.</text>
</comment>
<dbReference type="OrthoDB" id="1449062at2"/>
<organism evidence="2 3">
    <name type="scientific">Cecembia calidifontis</name>
    <dbReference type="NCBI Taxonomy" id="1187080"/>
    <lineage>
        <taxon>Bacteria</taxon>
        <taxon>Pseudomonadati</taxon>
        <taxon>Bacteroidota</taxon>
        <taxon>Cytophagia</taxon>
        <taxon>Cytophagales</taxon>
        <taxon>Cyclobacteriaceae</taxon>
        <taxon>Cecembia</taxon>
    </lineage>
</organism>
<name>A0A4Q7P9K8_9BACT</name>
<sequence length="171" mass="19828">MLHLLWFLLNLALGIGLVILFFDWLGFVKSRFGWFAAIFVGIISIHAISPQKEKLNQQIEIVMRGASQGQLIECPKANFEKALLDSNLIQSIILTYFTCLPEEGQRTYHVDPQYIDLQGFQLGFHWQTLDFLKLEDNPGFEESYKVRGNLEWRLLGMTLYVQKKEFLVNLS</sequence>
<dbReference type="EMBL" id="SGXG01000001">
    <property type="protein sequence ID" value="RZS96851.1"/>
    <property type="molecule type" value="Genomic_DNA"/>
</dbReference>
<keyword evidence="1" id="KW-1133">Transmembrane helix</keyword>
<dbReference type="AlphaFoldDB" id="A0A4Q7P9K8"/>
<gene>
    <name evidence="2" type="ORF">BC751_2446</name>
</gene>
<keyword evidence="3" id="KW-1185">Reference proteome</keyword>
<evidence type="ECO:0000313" key="2">
    <source>
        <dbReference type="EMBL" id="RZS96851.1"/>
    </source>
</evidence>
<keyword evidence="1" id="KW-0472">Membrane</keyword>
<evidence type="ECO:0000256" key="1">
    <source>
        <dbReference type="SAM" id="Phobius"/>
    </source>
</evidence>
<reference evidence="2 3" key="1">
    <citation type="submission" date="2019-02" db="EMBL/GenBank/DDBJ databases">
        <title>Genomic Encyclopedia of Archaeal and Bacterial Type Strains, Phase II (KMG-II): from individual species to whole genera.</title>
        <authorList>
            <person name="Goeker M."/>
        </authorList>
    </citation>
    <scope>NUCLEOTIDE SEQUENCE [LARGE SCALE GENOMIC DNA]</scope>
    <source>
        <strain evidence="2 3">DSM 21411</strain>
    </source>
</reference>
<evidence type="ECO:0000313" key="3">
    <source>
        <dbReference type="Proteomes" id="UP000292209"/>
    </source>
</evidence>
<dbReference type="RefSeq" id="WP_130275712.1">
    <property type="nucleotide sequence ID" value="NZ_SGXG01000001.1"/>
</dbReference>
<accession>A0A4Q7P9K8</accession>
<proteinExistence type="predicted"/>